<dbReference type="InterPro" id="IPR036850">
    <property type="entry name" value="NDK-like_dom_sf"/>
</dbReference>
<dbReference type="PANTHER" id="PTHR46161:SF3">
    <property type="entry name" value="NUCLEOSIDE DIPHOSPHATE KINASE DDB_G0292928-RELATED"/>
    <property type="match status" value="1"/>
</dbReference>
<keyword evidence="3" id="KW-0547">Nucleotide-binding</keyword>
<dbReference type="GO" id="GO:0016301">
    <property type="term" value="F:kinase activity"/>
    <property type="evidence" value="ECO:0007669"/>
    <property type="project" value="UniProtKB-KW"/>
</dbReference>
<evidence type="ECO:0000313" key="9">
    <source>
        <dbReference type="EMBL" id="CAB0000983.1"/>
    </source>
</evidence>
<keyword evidence="10" id="KW-1185">Reference proteome</keyword>
<dbReference type="EMBL" id="CADCXU010010250">
    <property type="protein sequence ID" value="CAB0000981.1"/>
    <property type="molecule type" value="Genomic_DNA"/>
</dbReference>
<evidence type="ECO:0000256" key="4">
    <source>
        <dbReference type="ARBA" id="ARBA00022777"/>
    </source>
</evidence>
<gene>
    <name evidence="8" type="ORF">NTEN_LOCUS6768</name>
    <name evidence="9" type="ORF">NTEN_LOCUS6770</name>
</gene>
<reference evidence="8 10" key="1">
    <citation type="submission" date="2020-02" db="EMBL/GenBank/DDBJ databases">
        <authorList>
            <person name="Ferguson B K."/>
        </authorList>
    </citation>
    <scope>NUCLEOTIDE SEQUENCE [LARGE SCALE GENOMIC DNA]</scope>
</reference>
<proteinExistence type="inferred from homology"/>
<dbReference type="SUPFAM" id="SSF54919">
    <property type="entry name" value="Nucleoside diphosphate kinase, NDK"/>
    <property type="match status" value="2"/>
</dbReference>
<comment type="caution">
    <text evidence="6">Lacks conserved residue(s) required for the propagation of feature annotation.</text>
</comment>
<dbReference type="AlphaFoldDB" id="A0A6H5GG22"/>
<evidence type="ECO:0000256" key="3">
    <source>
        <dbReference type="ARBA" id="ARBA00022741"/>
    </source>
</evidence>
<evidence type="ECO:0000256" key="5">
    <source>
        <dbReference type="ARBA" id="ARBA00022840"/>
    </source>
</evidence>
<keyword evidence="2" id="KW-0808">Transferase</keyword>
<dbReference type="PROSITE" id="PS51374">
    <property type="entry name" value="NDPK_LIKE"/>
    <property type="match status" value="1"/>
</dbReference>
<evidence type="ECO:0000313" key="10">
    <source>
        <dbReference type="Proteomes" id="UP000479000"/>
    </source>
</evidence>
<feature type="domain" description="Nucleoside diphosphate kinase-like" evidence="7">
    <location>
        <begin position="51"/>
        <end position="148"/>
    </location>
</feature>
<evidence type="ECO:0000256" key="2">
    <source>
        <dbReference type="ARBA" id="ARBA00022679"/>
    </source>
</evidence>
<evidence type="ECO:0000256" key="6">
    <source>
        <dbReference type="PROSITE-ProRule" id="PRU00706"/>
    </source>
</evidence>
<keyword evidence="4" id="KW-0418">Kinase</keyword>
<dbReference type="Proteomes" id="UP000479000">
    <property type="component" value="Unassembled WGS sequence"/>
</dbReference>
<dbReference type="InterPro" id="IPR034907">
    <property type="entry name" value="NDK-like_dom"/>
</dbReference>
<dbReference type="EMBL" id="CADCXU010010251">
    <property type="protein sequence ID" value="CAB0000983.1"/>
    <property type="molecule type" value="Genomic_DNA"/>
</dbReference>
<evidence type="ECO:0000259" key="7">
    <source>
        <dbReference type="SMART" id="SM00562"/>
    </source>
</evidence>
<keyword evidence="5" id="KW-0067">ATP-binding</keyword>
<dbReference type="OrthoDB" id="270127at2759"/>
<dbReference type="PANTHER" id="PTHR46161">
    <property type="entry name" value="NUCLEOSIDE DIPHOSPHATE KINASE"/>
    <property type="match status" value="1"/>
</dbReference>
<evidence type="ECO:0000256" key="1">
    <source>
        <dbReference type="ARBA" id="ARBA00008142"/>
    </source>
</evidence>
<dbReference type="Pfam" id="PF00334">
    <property type="entry name" value="NDK"/>
    <property type="match status" value="1"/>
</dbReference>
<name>A0A6H5GG22_9HEMI</name>
<accession>A0A6H5GG22</accession>
<protein>
    <recommendedName>
        <fullName evidence="7">Nucleoside diphosphate kinase-like domain-containing protein</fullName>
    </recommendedName>
</protein>
<comment type="similarity">
    <text evidence="1 6">Belongs to the NDK family.</text>
</comment>
<organism evidence="8 10">
    <name type="scientific">Nesidiocoris tenuis</name>
    <dbReference type="NCBI Taxonomy" id="355587"/>
    <lineage>
        <taxon>Eukaryota</taxon>
        <taxon>Metazoa</taxon>
        <taxon>Ecdysozoa</taxon>
        <taxon>Arthropoda</taxon>
        <taxon>Hexapoda</taxon>
        <taxon>Insecta</taxon>
        <taxon>Pterygota</taxon>
        <taxon>Neoptera</taxon>
        <taxon>Paraneoptera</taxon>
        <taxon>Hemiptera</taxon>
        <taxon>Heteroptera</taxon>
        <taxon>Panheteroptera</taxon>
        <taxon>Cimicomorpha</taxon>
        <taxon>Miridae</taxon>
        <taxon>Dicyphina</taxon>
        <taxon>Nesidiocoris</taxon>
    </lineage>
</organism>
<evidence type="ECO:0000313" key="8">
    <source>
        <dbReference type="EMBL" id="CAB0000981.1"/>
    </source>
</evidence>
<dbReference type="GO" id="GO:0005524">
    <property type="term" value="F:ATP binding"/>
    <property type="evidence" value="ECO:0007669"/>
    <property type="project" value="UniProtKB-KW"/>
</dbReference>
<dbReference type="SMART" id="SM00562">
    <property type="entry name" value="NDK"/>
    <property type="match status" value="1"/>
</dbReference>
<sequence>MTSDPVVALELINQNAVDRMRTICGPEDPKIAKEDSPSSIRACFGTSSIQNGVHFSTADDETKLEIVSEFVNGGLIAMEIVGPSKENTPSDFRTFAGPMDPDLAKKLRPNTLRARFGLDKVRNAIHATDLPDDAPLENHFLIQRCVDNRQYFHIMIAIRWCMANLKLSHTMAYRIAEFRQFFAMRCALSIVCASVEGFWMLQPAPKRRGTPRKERKFLKVEFQS</sequence>
<dbReference type="Gene3D" id="3.30.70.141">
    <property type="entry name" value="Nucleoside diphosphate kinase-like domain"/>
    <property type="match status" value="2"/>
</dbReference>